<accession>A0ABQ0DSL3</accession>
<protein>
    <recommendedName>
        <fullName evidence="5">Sel1 repeat-containing protein</fullName>
    </recommendedName>
</protein>
<name>A0ABQ0DSL3_9EUKA</name>
<organism evidence="3 4">
    <name type="scientific">Entamoeba nuttalli</name>
    <dbReference type="NCBI Taxonomy" id="412467"/>
    <lineage>
        <taxon>Eukaryota</taxon>
        <taxon>Amoebozoa</taxon>
        <taxon>Evosea</taxon>
        <taxon>Archamoebae</taxon>
        <taxon>Mastigamoebida</taxon>
        <taxon>Entamoebidae</taxon>
        <taxon>Entamoeba</taxon>
    </lineage>
</organism>
<dbReference type="SUPFAM" id="SSF81901">
    <property type="entry name" value="HCP-like"/>
    <property type="match status" value="1"/>
</dbReference>
<evidence type="ECO:0000313" key="3">
    <source>
        <dbReference type="EMBL" id="GAB1225851.1"/>
    </source>
</evidence>
<dbReference type="SMART" id="SM00671">
    <property type="entry name" value="SEL1"/>
    <property type="match status" value="6"/>
</dbReference>
<dbReference type="Proteomes" id="UP001628156">
    <property type="component" value="Unassembled WGS sequence"/>
</dbReference>
<dbReference type="Pfam" id="PF08238">
    <property type="entry name" value="Sel1"/>
    <property type="match status" value="6"/>
</dbReference>
<keyword evidence="2" id="KW-0472">Membrane</keyword>
<evidence type="ECO:0000256" key="2">
    <source>
        <dbReference type="SAM" id="Phobius"/>
    </source>
</evidence>
<dbReference type="PANTHER" id="PTHR11102:SF160">
    <property type="entry name" value="ERAD-ASSOCIATED E3 UBIQUITIN-PROTEIN LIGASE COMPONENT HRD3"/>
    <property type="match status" value="1"/>
</dbReference>
<feature type="transmembrane region" description="Helical" evidence="2">
    <location>
        <begin position="257"/>
        <end position="280"/>
    </location>
</feature>
<gene>
    <name evidence="3" type="ORF">ENUP19_0264G0019</name>
</gene>
<dbReference type="InterPro" id="IPR006597">
    <property type="entry name" value="Sel1-like"/>
</dbReference>
<dbReference type="PANTHER" id="PTHR11102">
    <property type="entry name" value="SEL-1-LIKE PROTEIN"/>
    <property type="match status" value="1"/>
</dbReference>
<dbReference type="Gene3D" id="1.25.40.10">
    <property type="entry name" value="Tetratricopeptide repeat domain"/>
    <property type="match status" value="2"/>
</dbReference>
<proteinExistence type="inferred from homology"/>
<sequence length="285" mass="31498">MENNKKLILLHEKASSGDSNSQLLLGIYFADTLKQYEDSFKWLTMSAEQENTIAQFKLGECYLHGKGVPKNSSKGFKWLLKAATKGYAEAQLLVSTCYFSADGVKKSSKLGFGWLLKAAQQGNVKGMNGVALCYLNGLGTVSNLDEATHWFEKAVEKGNKGSLISLGECYIKRDQMELAFKIFKIAADNNNVKAQLFVANMLLNGEGVECNEEEAIHYLEKAAELGSKDAVNKLAELQENHKKVDDYINSMKNKSGILPNLGIVFWIICILVALGGVYLYQISNN</sequence>
<dbReference type="InterPro" id="IPR011990">
    <property type="entry name" value="TPR-like_helical_dom_sf"/>
</dbReference>
<evidence type="ECO:0000313" key="4">
    <source>
        <dbReference type="Proteomes" id="UP001628156"/>
    </source>
</evidence>
<keyword evidence="4" id="KW-1185">Reference proteome</keyword>
<dbReference type="InterPro" id="IPR050767">
    <property type="entry name" value="Sel1_AlgK"/>
</dbReference>
<keyword evidence="2" id="KW-1133">Transmembrane helix</keyword>
<keyword evidence="2" id="KW-0812">Transmembrane</keyword>
<reference evidence="3 4" key="1">
    <citation type="journal article" date="2019" name="PLoS Negl. Trop. Dis.">
        <title>Whole genome sequencing of Entamoeba nuttalli reveals mammalian host-related molecular signatures and a novel octapeptide-repeat surface protein.</title>
        <authorList>
            <person name="Tanaka M."/>
            <person name="Makiuchi T."/>
            <person name="Komiyama T."/>
            <person name="Shiina T."/>
            <person name="Osaki K."/>
            <person name="Tachibana H."/>
        </authorList>
    </citation>
    <scope>NUCLEOTIDE SEQUENCE [LARGE SCALE GENOMIC DNA]</scope>
    <source>
        <strain evidence="3 4">P19-061405</strain>
    </source>
</reference>
<evidence type="ECO:0000256" key="1">
    <source>
        <dbReference type="ARBA" id="ARBA00038101"/>
    </source>
</evidence>
<comment type="caution">
    <text evidence="3">The sequence shown here is derived from an EMBL/GenBank/DDBJ whole genome shotgun (WGS) entry which is preliminary data.</text>
</comment>
<comment type="similarity">
    <text evidence="1">Belongs to the sel-1 family.</text>
</comment>
<dbReference type="EMBL" id="BAAFRS010000264">
    <property type="protein sequence ID" value="GAB1225851.1"/>
    <property type="molecule type" value="Genomic_DNA"/>
</dbReference>
<evidence type="ECO:0008006" key="5">
    <source>
        <dbReference type="Google" id="ProtNLM"/>
    </source>
</evidence>